<gene>
    <name evidence="9" type="ORF">Q5H91_10125</name>
</gene>
<evidence type="ECO:0000256" key="1">
    <source>
        <dbReference type="ARBA" id="ARBA00004442"/>
    </source>
</evidence>
<dbReference type="InterPro" id="IPR010104">
    <property type="entry name" value="TonB_rcpt_bac"/>
</dbReference>
<dbReference type="Gene3D" id="2.170.130.10">
    <property type="entry name" value="TonB-dependent receptor, plug domain"/>
    <property type="match status" value="1"/>
</dbReference>
<feature type="chain" id="PRO_5046627765" evidence="6">
    <location>
        <begin position="23"/>
        <end position="1066"/>
    </location>
</feature>
<evidence type="ECO:0000259" key="8">
    <source>
        <dbReference type="Pfam" id="PF07715"/>
    </source>
</evidence>
<evidence type="ECO:0000256" key="6">
    <source>
        <dbReference type="SAM" id="SignalP"/>
    </source>
</evidence>
<keyword evidence="10" id="KW-1185">Reference proteome</keyword>
<comment type="similarity">
    <text evidence="4">Belongs to the TonB-dependent receptor family.</text>
</comment>
<dbReference type="InterPro" id="IPR012910">
    <property type="entry name" value="Plug_dom"/>
</dbReference>
<keyword evidence="4" id="KW-0798">TonB box</keyword>
<keyword evidence="6" id="KW-0732">Signal</keyword>
<feature type="compositionally biased region" description="Polar residues" evidence="5">
    <location>
        <begin position="807"/>
        <end position="818"/>
    </location>
</feature>
<proteinExistence type="inferred from homology"/>
<comment type="caution">
    <text evidence="9">The sequence shown here is derived from an EMBL/GenBank/DDBJ whole genome shotgun (WGS) entry which is preliminary data.</text>
</comment>
<feature type="compositionally biased region" description="Polar residues" evidence="5">
    <location>
        <begin position="28"/>
        <end position="39"/>
    </location>
</feature>
<evidence type="ECO:0000256" key="4">
    <source>
        <dbReference type="RuleBase" id="RU003357"/>
    </source>
</evidence>
<dbReference type="PANTHER" id="PTHR40980:SF3">
    <property type="entry name" value="TONB-DEPENDENT RECEPTOR-LIKE BETA-BARREL DOMAIN-CONTAINING PROTEIN"/>
    <property type="match status" value="1"/>
</dbReference>
<dbReference type="Pfam" id="PF00593">
    <property type="entry name" value="TonB_dep_Rec_b-barrel"/>
    <property type="match status" value="1"/>
</dbReference>
<evidence type="ECO:0000313" key="9">
    <source>
        <dbReference type="EMBL" id="MDP1027569.1"/>
    </source>
</evidence>
<dbReference type="InterPro" id="IPR000531">
    <property type="entry name" value="Beta-barrel_TonB"/>
</dbReference>
<dbReference type="RefSeq" id="WP_305173278.1">
    <property type="nucleotide sequence ID" value="NZ_JAUUDS010000004.1"/>
</dbReference>
<organism evidence="9 10">
    <name type="scientific">Sphingomonas aurea</name>
    <dbReference type="NCBI Taxonomy" id="3063994"/>
    <lineage>
        <taxon>Bacteria</taxon>
        <taxon>Pseudomonadati</taxon>
        <taxon>Pseudomonadota</taxon>
        <taxon>Alphaproteobacteria</taxon>
        <taxon>Sphingomonadales</taxon>
        <taxon>Sphingomonadaceae</taxon>
        <taxon>Sphingomonas</taxon>
    </lineage>
</organism>
<keyword evidence="9" id="KW-0675">Receptor</keyword>
<dbReference type="NCBIfam" id="TIGR01782">
    <property type="entry name" value="TonB-Xanth-Caul"/>
    <property type="match status" value="1"/>
</dbReference>
<dbReference type="InterPro" id="IPR037066">
    <property type="entry name" value="Plug_dom_sf"/>
</dbReference>
<feature type="compositionally biased region" description="Polar residues" evidence="5">
    <location>
        <begin position="827"/>
        <end position="837"/>
    </location>
</feature>
<protein>
    <submittedName>
        <fullName evidence="9">TonB-dependent receptor</fullName>
    </submittedName>
</protein>
<evidence type="ECO:0000256" key="2">
    <source>
        <dbReference type="ARBA" id="ARBA00023136"/>
    </source>
</evidence>
<dbReference type="InterPro" id="IPR036942">
    <property type="entry name" value="Beta-barrel_TonB_sf"/>
</dbReference>
<dbReference type="Pfam" id="PF07715">
    <property type="entry name" value="Plug"/>
    <property type="match status" value="1"/>
</dbReference>
<feature type="region of interest" description="Disordered" evidence="5">
    <location>
        <begin position="28"/>
        <end position="50"/>
    </location>
</feature>
<feature type="signal peptide" evidence="6">
    <location>
        <begin position="1"/>
        <end position="22"/>
    </location>
</feature>
<feature type="domain" description="TonB-dependent receptor-like beta-barrel" evidence="7">
    <location>
        <begin position="498"/>
        <end position="1030"/>
    </location>
</feature>
<keyword evidence="2 4" id="KW-0472">Membrane</keyword>
<evidence type="ECO:0000313" key="10">
    <source>
        <dbReference type="Proteomes" id="UP001230685"/>
    </source>
</evidence>
<dbReference type="SUPFAM" id="SSF56935">
    <property type="entry name" value="Porins"/>
    <property type="match status" value="1"/>
</dbReference>
<dbReference type="Proteomes" id="UP001230685">
    <property type="component" value="Unassembled WGS sequence"/>
</dbReference>
<sequence>MHIRSTIAALLASSTLVAPAMAQTDVTAQNTVTPPSTTEPAVDAGAPNDAGSGDEIVVTGIRASQAKSVDIKRQAAAIVDAISAEDIGKLPDVTIVDSLQRISGVQIQRSAGEGATVNIRGLPQVVTLLNGEQYLSPANLGSAQPNLNDIPAQLMSGVVVFKSQDVRNAQSGISGTIDLRTRRPFDFKNGLTVSGQGEYSTGRDTRDDNYLASGLVSYRTGRLGVLATAAYSEVTLGNNYAGISGGTFGNNEWGGNEAANWIAPHGYDTFHREVERQRLGISGAVQWEIDDGVTLTGEGFYTRFVEHNRAAGMNISNRWTGVNWTQPLVSTDSGQVNAGNGKPWLDVDQYNLDAWWVNSFSVNRSIKSESKNFNLELKWDKGGPFTFTARGVYADANYLNTNGQVQGDLSNWRASTTDGSVDHTFTLFRNAADPTRGTFYPANIASRFPASRYTNNVVGSNGGRYVDPNPLGYARDPQLTLDISGRNAVWSGFDRPIGGGLGANSTLRDYMSNLDSYTVGAYSSEGNNRNRSNLYAFRLDGAYDFEKDGDKLFGLLKRVDVGGRGSRRRTSISVYHLFSNFYAGNGASNPNGCPVQWKAIDVVMDNPQCSAGEQVANPLFNPALPVSASNPQTVFQGYTVNRPTRLAENNNTYFLTDFGSVTKGFPGVWVADPRDFDDPVAFQERVFGNAFPVIIPGSSYDVDFYEQSAYANTVLETGPVTANVGLKVVRTKIRVRQNLTGATVAYGDTNIDTGDFFAGNEYTDWLPTVNVQWNVTDRLKLRAAFAKTMIPLDLGNYGGGLSISTADSSGPTAANPNASPIGVRQVTGASSSGNPDLNPWRSNNYDAAIEYYLGRATLLNVGVFKLDINSFVTTQTLNDGRFADGDGVIRRDVPFTRPIQGDGGSLQGVEAGAKVAFADLIDGGGLFRNFGIDANYTFSDSSQRDRSIDGKKLPFYDNSRHQVNAALWYQDARLQARIAYNYRTPRLSGVYGGGGGGSIPIYQDTAQYVDVNVTYNFNDNISIYANGSNILGEIEKYYYQFDSNSKQFNSRNEFEPRYSLGVRAKF</sequence>
<dbReference type="EMBL" id="JAUUDS010000004">
    <property type="protein sequence ID" value="MDP1027569.1"/>
    <property type="molecule type" value="Genomic_DNA"/>
</dbReference>
<evidence type="ECO:0000259" key="7">
    <source>
        <dbReference type="Pfam" id="PF00593"/>
    </source>
</evidence>
<feature type="domain" description="TonB-dependent receptor plug" evidence="8">
    <location>
        <begin position="72"/>
        <end position="176"/>
    </location>
</feature>
<feature type="region of interest" description="Disordered" evidence="5">
    <location>
        <begin position="807"/>
        <end position="837"/>
    </location>
</feature>
<name>A0ABT9EKU9_9SPHN</name>
<dbReference type="PANTHER" id="PTHR40980">
    <property type="entry name" value="PLUG DOMAIN-CONTAINING PROTEIN"/>
    <property type="match status" value="1"/>
</dbReference>
<dbReference type="Gene3D" id="2.40.170.20">
    <property type="entry name" value="TonB-dependent receptor, beta-barrel domain"/>
    <property type="match status" value="1"/>
</dbReference>
<accession>A0ABT9EKU9</accession>
<keyword evidence="3" id="KW-0998">Cell outer membrane</keyword>
<evidence type="ECO:0000256" key="5">
    <source>
        <dbReference type="SAM" id="MobiDB-lite"/>
    </source>
</evidence>
<reference evidence="9 10" key="1">
    <citation type="submission" date="2023-07" db="EMBL/GenBank/DDBJ databases">
        <authorList>
            <person name="Kim M.K."/>
        </authorList>
    </citation>
    <scope>NUCLEOTIDE SEQUENCE [LARGE SCALE GENOMIC DNA]</scope>
    <source>
        <strain evidence="9 10">KR1UV-12</strain>
    </source>
</reference>
<comment type="subcellular location">
    <subcellularLocation>
        <location evidence="1 4">Cell outer membrane</location>
    </subcellularLocation>
</comment>
<evidence type="ECO:0000256" key="3">
    <source>
        <dbReference type="ARBA" id="ARBA00023237"/>
    </source>
</evidence>